<feature type="region of interest" description="Disordered" evidence="1">
    <location>
        <begin position="24"/>
        <end position="76"/>
    </location>
</feature>
<gene>
    <name evidence="2" type="ORF">rCG_31314</name>
</gene>
<dbReference type="AlphaFoldDB" id="A6ISR4"/>
<sequence length="76" mass="8309">MSSLSPRTPGWWQPGTLQRVAVEQRGQFGPQAAHRRDRRRAPPRGQVPSLGFRDGARRPVRGTGQQCVPAGAVGRP</sequence>
<dbReference type="Proteomes" id="UP000234681">
    <property type="component" value="Chromosome 5"/>
</dbReference>
<feature type="compositionally biased region" description="Basic residues" evidence="1">
    <location>
        <begin position="33"/>
        <end position="42"/>
    </location>
</feature>
<reference evidence="3" key="1">
    <citation type="submission" date="2005-09" db="EMBL/GenBank/DDBJ databases">
        <authorList>
            <person name="Mural R.J."/>
            <person name="Li P.W."/>
            <person name="Adams M.D."/>
            <person name="Amanatides P.G."/>
            <person name="Baden-Tillson H."/>
            <person name="Barnstead M."/>
            <person name="Chin S.H."/>
            <person name="Dew I."/>
            <person name="Evans C.A."/>
            <person name="Ferriera S."/>
            <person name="Flanigan M."/>
            <person name="Fosler C."/>
            <person name="Glodek A."/>
            <person name="Gu Z."/>
            <person name="Holt R.A."/>
            <person name="Jennings D."/>
            <person name="Kraft C.L."/>
            <person name="Lu F."/>
            <person name="Nguyen T."/>
            <person name="Nusskern D.R."/>
            <person name="Pfannkoch C.M."/>
            <person name="Sitter C."/>
            <person name="Sutton G.G."/>
            <person name="Venter J.C."/>
            <person name="Wang Z."/>
            <person name="Woodage T."/>
            <person name="Zheng X.H."/>
            <person name="Zhong F."/>
        </authorList>
    </citation>
    <scope>NUCLEOTIDE SEQUENCE [LARGE SCALE GENOMIC DNA]</scope>
    <source>
        <strain>BN</strain>
        <strain evidence="3">Sprague-Dawley</strain>
    </source>
</reference>
<accession>A6ISR4</accession>
<evidence type="ECO:0000313" key="3">
    <source>
        <dbReference type="Proteomes" id="UP000234681"/>
    </source>
</evidence>
<name>A6ISR4_RAT</name>
<protein>
    <submittedName>
        <fullName evidence="2">RCG31314</fullName>
    </submittedName>
</protein>
<evidence type="ECO:0000256" key="1">
    <source>
        <dbReference type="SAM" id="MobiDB-lite"/>
    </source>
</evidence>
<evidence type="ECO:0000313" key="2">
    <source>
        <dbReference type="EMBL" id="EDL80615.1"/>
    </source>
</evidence>
<dbReference type="EMBL" id="CH473968">
    <property type="protein sequence ID" value="EDL80615.1"/>
    <property type="molecule type" value="Genomic_DNA"/>
</dbReference>
<organism evidence="2 3">
    <name type="scientific">Rattus norvegicus</name>
    <name type="common">Rat</name>
    <dbReference type="NCBI Taxonomy" id="10116"/>
    <lineage>
        <taxon>Eukaryota</taxon>
        <taxon>Metazoa</taxon>
        <taxon>Chordata</taxon>
        <taxon>Craniata</taxon>
        <taxon>Vertebrata</taxon>
        <taxon>Euteleostomi</taxon>
        <taxon>Mammalia</taxon>
        <taxon>Eutheria</taxon>
        <taxon>Euarchontoglires</taxon>
        <taxon>Glires</taxon>
        <taxon>Rodentia</taxon>
        <taxon>Myomorpha</taxon>
        <taxon>Muroidea</taxon>
        <taxon>Muridae</taxon>
        <taxon>Murinae</taxon>
        <taxon>Rattus</taxon>
    </lineage>
</organism>
<proteinExistence type="predicted"/>
<feature type="non-terminal residue" evidence="2">
    <location>
        <position position="76"/>
    </location>
</feature>